<feature type="transmembrane region" description="Helical" evidence="7">
    <location>
        <begin position="261"/>
        <end position="281"/>
    </location>
</feature>
<organism evidence="9 10">
    <name type="scientific">Oceanobacillus jeddahense</name>
    <dbReference type="NCBI Taxonomy" id="1462527"/>
    <lineage>
        <taxon>Bacteria</taxon>
        <taxon>Bacillati</taxon>
        <taxon>Bacillota</taxon>
        <taxon>Bacilli</taxon>
        <taxon>Bacillales</taxon>
        <taxon>Bacillaceae</taxon>
        <taxon>Oceanobacillus</taxon>
    </lineage>
</organism>
<dbReference type="EMBL" id="CP101914">
    <property type="protein sequence ID" value="UUI01428.1"/>
    <property type="molecule type" value="Genomic_DNA"/>
</dbReference>
<evidence type="ECO:0000256" key="2">
    <source>
        <dbReference type="ARBA" id="ARBA00022448"/>
    </source>
</evidence>
<evidence type="ECO:0000256" key="1">
    <source>
        <dbReference type="ARBA" id="ARBA00004651"/>
    </source>
</evidence>
<comment type="similarity">
    <text evidence="7">Belongs to the binding-protein-dependent transport system permease family.</text>
</comment>
<feature type="transmembrane region" description="Helical" evidence="7">
    <location>
        <begin position="7"/>
        <end position="35"/>
    </location>
</feature>
<dbReference type="CDD" id="cd06261">
    <property type="entry name" value="TM_PBP2"/>
    <property type="match status" value="1"/>
</dbReference>
<keyword evidence="5 7" id="KW-1133">Transmembrane helix</keyword>
<name>A0ABY5JMA7_9BACI</name>
<feature type="transmembrane region" description="Helical" evidence="7">
    <location>
        <begin position="203"/>
        <end position="222"/>
    </location>
</feature>
<gene>
    <name evidence="9" type="ORF">NP439_15365</name>
</gene>
<dbReference type="RefSeq" id="WP_256706823.1">
    <property type="nucleotide sequence ID" value="NZ_CP101914.1"/>
</dbReference>
<dbReference type="InterPro" id="IPR000515">
    <property type="entry name" value="MetI-like"/>
</dbReference>
<evidence type="ECO:0000256" key="5">
    <source>
        <dbReference type="ARBA" id="ARBA00022989"/>
    </source>
</evidence>
<dbReference type="PANTHER" id="PTHR30193">
    <property type="entry name" value="ABC TRANSPORTER PERMEASE PROTEIN"/>
    <property type="match status" value="1"/>
</dbReference>
<dbReference type="InterPro" id="IPR035906">
    <property type="entry name" value="MetI-like_sf"/>
</dbReference>
<evidence type="ECO:0000313" key="10">
    <source>
        <dbReference type="Proteomes" id="UP001059773"/>
    </source>
</evidence>
<dbReference type="SUPFAM" id="SSF161098">
    <property type="entry name" value="MetI-like"/>
    <property type="match status" value="1"/>
</dbReference>
<feature type="transmembrane region" description="Helical" evidence="7">
    <location>
        <begin position="148"/>
        <end position="170"/>
    </location>
</feature>
<dbReference type="InterPro" id="IPR051393">
    <property type="entry name" value="ABC_transporter_permease"/>
</dbReference>
<dbReference type="PANTHER" id="PTHR30193:SF37">
    <property type="entry name" value="INNER MEMBRANE ABC TRANSPORTER PERMEASE PROTEIN YCJO"/>
    <property type="match status" value="1"/>
</dbReference>
<dbReference type="Proteomes" id="UP001059773">
    <property type="component" value="Chromosome"/>
</dbReference>
<evidence type="ECO:0000256" key="3">
    <source>
        <dbReference type="ARBA" id="ARBA00022475"/>
    </source>
</evidence>
<feature type="domain" description="ABC transmembrane type-1" evidence="8">
    <location>
        <begin position="65"/>
        <end position="277"/>
    </location>
</feature>
<keyword evidence="6 7" id="KW-0472">Membrane</keyword>
<sequence>MKKNLQGYFFLMPALVVMSIFIVVPIGYAFFLMFFQVDLLSGTRTFVGLDNFVKIWNDPKFWAAFQNTTKYVAVVVPIQTILALMLATLLNSKIKFNRAFLTIMFIPTLTSSSAMTLIFMWLFNNNGLVVNALSSVGIEVQFLTNPNLALTVIMVMNIFSTIPHFMIVFLSGLQDIPGSIYEAASIDGANRIKQFTNVTVPQLMPVTFYVLIMGIVGCFQIFDQAFILSDGTGGPQNSTLTFTLYIYQLAFSSNDMGRATALAFVLGLIIFVVTFFVNNILKPDEVNG</sequence>
<keyword evidence="10" id="KW-1185">Reference proteome</keyword>
<evidence type="ECO:0000256" key="7">
    <source>
        <dbReference type="RuleBase" id="RU363032"/>
    </source>
</evidence>
<evidence type="ECO:0000259" key="8">
    <source>
        <dbReference type="PROSITE" id="PS50928"/>
    </source>
</evidence>
<keyword evidence="2 7" id="KW-0813">Transport</keyword>
<dbReference type="Gene3D" id="1.10.3720.10">
    <property type="entry name" value="MetI-like"/>
    <property type="match status" value="1"/>
</dbReference>
<dbReference type="PROSITE" id="PS50928">
    <property type="entry name" value="ABC_TM1"/>
    <property type="match status" value="1"/>
</dbReference>
<proteinExistence type="inferred from homology"/>
<feature type="transmembrane region" description="Helical" evidence="7">
    <location>
        <begin position="99"/>
        <end position="123"/>
    </location>
</feature>
<feature type="transmembrane region" description="Helical" evidence="7">
    <location>
        <begin position="71"/>
        <end position="90"/>
    </location>
</feature>
<evidence type="ECO:0000256" key="4">
    <source>
        <dbReference type="ARBA" id="ARBA00022692"/>
    </source>
</evidence>
<comment type="subcellular location">
    <subcellularLocation>
        <location evidence="1 7">Cell membrane</location>
        <topology evidence="1 7">Multi-pass membrane protein</topology>
    </subcellularLocation>
</comment>
<protein>
    <submittedName>
        <fullName evidence="9">Sugar ABC transporter permease</fullName>
    </submittedName>
</protein>
<evidence type="ECO:0000256" key="6">
    <source>
        <dbReference type="ARBA" id="ARBA00023136"/>
    </source>
</evidence>
<keyword evidence="4 7" id="KW-0812">Transmembrane</keyword>
<reference evidence="9" key="1">
    <citation type="submission" date="2022-07" db="EMBL/GenBank/DDBJ databases">
        <title>FELIX.</title>
        <authorList>
            <person name="Wan K.H."/>
            <person name="Park S."/>
            <person name="Lawrence Q."/>
            <person name="Eichenberger J.P."/>
            <person name="Booth B.W."/>
            <person name="Piaggio A.J."/>
            <person name="Chandler J.C."/>
            <person name="Franklin A.B."/>
            <person name="Celniker S.E."/>
        </authorList>
    </citation>
    <scope>NUCLEOTIDE SEQUENCE</scope>
    <source>
        <strain evidence="9">QA-1986 374</strain>
    </source>
</reference>
<dbReference type="Pfam" id="PF00528">
    <property type="entry name" value="BPD_transp_1"/>
    <property type="match status" value="1"/>
</dbReference>
<evidence type="ECO:0000313" key="9">
    <source>
        <dbReference type="EMBL" id="UUI01428.1"/>
    </source>
</evidence>
<accession>A0ABY5JMA7</accession>
<keyword evidence="3" id="KW-1003">Cell membrane</keyword>